<gene>
    <name evidence="5" type="ORF">M9Y10_014336</name>
</gene>
<name>A0ABR2L078_9EUKA</name>
<comment type="caution">
    <text evidence="5">The sequence shown here is derived from an EMBL/GenBank/DDBJ whole genome shotgun (WGS) entry which is preliminary data.</text>
</comment>
<keyword evidence="6" id="KW-1185">Reference proteome</keyword>
<dbReference type="Gene3D" id="1.10.510.10">
    <property type="entry name" value="Transferase(Phosphotransferase) domain 1"/>
    <property type="match status" value="1"/>
</dbReference>
<dbReference type="Proteomes" id="UP001470230">
    <property type="component" value="Unassembled WGS sequence"/>
</dbReference>
<dbReference type="SMART" id="SM00220">
    <property type="entry name" value="S_TKc"/>
    <property type="match status" value="1"/>
</dbReference>
<dbReference type="GO" id="GO:0016301">
    <property type="term" value="F:kinase activity"/>
    <property type="evidence" value="ECO:0007669"/>
    <property type="project" value="UniProtKB-KW"/>
</dbReference>
<proteinExistence type="predicted"/>
<dbReference type="PANTHER" id="PTHR24346">
    <property type="entry name" value="MAP/MICROTUBULE AFFINITY-REGULATING KINASE"/>
    <property type="match status" value="1"/>
</dbReference>
<evidence type="ECO:0000256" key="3">
    <source>
        <dbReference type="PROSITE-ProRule" id="PRU10141"/>
    </source>
</evidence>
<protein>
    <submittedName>
        <fullName evidence="5">Serine/threonine-protein kinase brsk1</fullName>
    </submittedName>
</protein>
<dbReference type="PROSITE" id="PS00107">
    <property type="entry name" value="PROTEIN_KINASE_ATP"/>
    <property type="match status" value="1"/>
</dbReference>
<dbReference type="InterPro" id="IPR011009">
    <property type="entry name" value="Kinase-like_dom_sf"/>
</dbReference>
<evidence type="ECO:0000256" key="1">
    <source>
        <dbReference type="ARBA" id="ARBA00022741"/>
    </source>
</evidence>
<sequence>MNSKEVGDYILGRTLGSGTTGKVKLAVHKTDGNQVAVKIIKKAMFDVKPDLQRKIRREIALMRLFDHPHLLKLIEVCESARHLYIILEYASHGELFDYLIARRHLQAPEALHFFREIIYGLDYLHSHMICHRDLKPENILLDEFDHVKVADFGFARWMKSSVAETSCGSPHYAAPEVIRGERYDGRGADIWSCGVILYALLAGRLPFDDPSFRTLLAKVKAGRFVMPDFPDFIQDLISRMLTVPTDERITMEGIKNHPAFRLGLPDNYVVPSPLPIPLFKEPMDPSTLDPKIIGILKNIGYGSDEEINAEFTAPYHTNAKVFYMMFKKNIAYDSLQWPGTETDGDNQVDNYVAPDDAFFMSPRQIPMGGQTRANDPFHRRIQAPDVSSPEVRSLIQRPDWFSIDSNAEIGQASGEDENVEQEFEGIPIQLEYLMQGLQIFLMQNDLKWFHQSDMELIAKSFELNMLVTFTCSYQSMEMLKLTLSLKHGNKDQFTKLIEEVHDCISSMIQNVPQEST</sequence>
<dbReference type="Pfam" id="PF00069">
    <property type="entry name" value="Pkinase"/>
    <property type="match status" value="1"/>
</dbReference>
<evidence type="ECO:0000256" key="2">
    <source>
        <dbReference type="ARBA" id="ARBA00022840"/>
    </source>
</evidence>
<keyword evidence="2 3" id="KW-0067">ATP-binding</keyword>
<feature type="binding site" evidence="3">
    <location>
        <position position="42"/>
    </location>
    <ligand>
        <name>ATP</name>
        <dbReference type="ChEBI" id="CHEBI:30616"/>
    </ligand>
</feature>
<organism evidence="5 6">
    <name type="scientific">Tritrichomonas musculus</name>
    <dbReference type="NCBI Taxonomy" id="1915356"/>
    <lineage>
        <taxon>Eukaryota</taxon>
        <taxon>Metamonada</taxon>
        <taxon>Parabasalia</taxon>
        <taxon>Tritrichomonadida</taxon>
        <taxon>Tritrichomonadidae</taxon>
        <taxon>Tritrichomonas</taxon>
    </lineage>
</organism>
<accession>A0ABR2L078</accession>
<keyword evidence="5" id="KW-0418">Kinase</keyword>
<dbReference type="PANTHER" id="PTHR24346:SF110">
    <property type="entry name" value="NON-SPECIFIC SERINE_THREONINE PROTEIN KINASE"/>
    <property type="match status" value="1"/>
</dbReference>
<reference evidence="5 6" key="1">
    <citation type="submission" date="2024-04" db="EMBL/GenBank/DDBJ databases">
        <title>Tritrichomonas musculus Genome.</title>
        <authorList>
            <person name="Alves-Ferreira E."/>
            <person name="Grigg M."/>
            <person name="Lorenzi H."/>
            <person name="Galac M."/>
        </authorList>
    </citation>
    <scope>NUCLEOTIDE SEQUENCE [LARGE SCALE GENOMIC DNA]</scope>
    <source>
        <strain evidence="5 6">EAF2021</strain>
    </source>
</reference>
<dbReference type="SUPFAM" id="SSF56112">
    <property type="entry name" value="Protein kinase-like (PK-like)"/>
    <property type="match status" value="1"/>
</dbReference>
<dbReference type="EMBL" id="JAPFFF010000002">
    <property type="protein sequence ID" value="KAK8896436.1"/>
    <property type="molecule type" value="Genomic_DNA"/>
</dbReference>
<dbReference type="PROSITE" id="PS00108">
    <property type="entry name" value="PROTEIN_KINASE_ST"/>
    <property type="match status" value="1"/>
</dbReference>
<keyword evidence="5" id="KW-0808">Transferase</keyword>
<dbReference type="InterPro" id="IPR000719">
    <property type="entry name" value="Prot_kinase_dom"/>
</dbReference>
<evidence type="ECO:0000259" key="4">
    <source>
        <dbReference type="PROSITE" id="PS50011"/>
    </source>
</evidence>
<feature type="domain" description="Protein kinase" evidence="4">
    <location>
        <begin position="9"/>
        <end position="260"/>
    </location>
</feature>
<evidence type="ECO:0000313" key="5">
    <source>
        <dbReference type="EMBL" id="KAK8896436.1"/>
    </source>
</evidence>
<dbReference type="InterPro" id="IPR008271">
    <property type="entry name" value="Ser/Thr_kinase_AS"/>
</dbReference>
<dbReference type="InterPro" id="IPR017441">
    <property type="entry name" value="Protein_kinase_ATP_BS"/>
</dbReference>
<dbReference type="PROSITE" id="PS50011">
    <property type="entry name" value="PROTEIN_KINASE_DOM"/>
    <property type="match status" value="1"/>
</dbReference>
<evidence type="ECO:0000313" key="6">
    <source>
        <dbReference type="Proteomes" id="UP001470230"/>
    </source>
</evidence>
<keyword evidence="1 3" id="KW-0547">Nucleotide-binding</keyword>